<evidence type="ECO:0000313" key="2">
    <source>
        <dbReference type="Proteomes" id="UP000887116"/>
    </source>
</evidence>
<dbReference type="Proteomes" id="UP000887116">
    <property type="component" value="Unassembled WGS sequence"/>
</dbReference>
<feature type="non-terminal residue" evidence="1">
    <location>
        <position position="1"/>
    </location>
</feature>
<keyword evidence="2" id="KW-1185">Reference proteome</keyword>
<protein>
    <submittedName>
        <fullName evidence="1">Uncharacterized protein</fullName>
    </submittedName>
</protein>
<evidence type="ECO:0000313" key="1">
    <source>
        <dbReference type="EMBL" id="GFQ94514.1"/>
    </source>
</evidence>
<gene>
    <name evidence="1" type="ORF">TNCT_212341</name>
</gene>
<dbReference type="EMBL" id="BMAO01004423">
    <property type="protein sequence ID" value="GFQ94514.1"/>
    <property type="molecule type" value="Genomic_DNA"/>
</dbReference>
<organism evidence="1 2">
    <name type="scientific">Trichonephila clavata</name>
    <name type="common">Joro spider</name>
    <name type="synonym">Nephila clavata</name>
    <dbReference type="NCBI Taxonomy" id="2740835"/>
    <lineage>
        <taxon>Eukaryota</taxon>
        <taxon>Metazoa</taxon>
        <taxon>Ecdysozoa</taxon>
        <taxon>Arthropoda</taxon>
        <taxon>Chelicerata</taxon>
        <taxon>Arachnida</taxon>
        <taxon>Araneae</taxon>
        <taxon>Araneomorphae</taxon>
        <taxon>Entelegynae</taxon>
        <taxon>Araneoidea</taxon>
        <taxon>Nephilidae</taxon>
        <taxon>Trichonephila</taxon>
    </lineage>
</organism>
<dbReference type="AlphaFoldDB" id="A0A8X6G518"/>
<accession>A0A8X6G518</accession>
<proteinExistence type="predicted"/>
<comment type="caution">
    <text evidence="1">The sequence shown here is derived from an EMBL/GenBank/DDBJ whole genome shotgun (WGS) entry which is preliminary data.</text>
</comment>
<name>A0A8X6G518_TRICU</name>
<sequence>MKNKLDYRTLQERSKNNFYSEEKGIAIFLYQVLGYVAEQKKLHSETTRHLGIFQEKTRITTKRMTLQAFVYNETLLKFLSSDLIIWSKHRQRKCHNILYKEKR</sequence>
<reference evidence="1" key="1">
    <citation type="submission" date="2020-07" db="EMBL/GenBank/DDBJ databases">
        <title>Multicomponent nature underlies the extraordinary mechanical properties of spider dragline silk.</title>
        <authorList>
            <person name="Kono N."/>
            <person name="Nakamura H."/>
            <person name="Mori M."/>
            <person name="Yoshida Y."/>
            <person name="Ohtoshi R."/>
            <person name="Malay A.D."/>
            <person name="Moran D.A.P."/>
            <person name="Tomita M."/>
            <person name="Numata K."/>
            <person name="Arakawa K."/>
        </authorList>
    </citation>
    <scope>NUCLEOTIDE SEQUENCE</scope>
</reference>